<feature type="binding site" evidence="20">
    <location>
        <position position="44"/>
    </location>
    <ligand>
        <name>Mg(2+)</name>
        <dbReference type="ChEBI" id="CHEBI:18420"/>
        <label>2</label>
    </ligand>
</feature>
<dbReference type="Pfam" id="PF00925">
    <property type="entry name" value="GTP_cyclohydro2"/>
    <property type="match status" value="1"/>
</dbReference>
<dbReference type="RefSeq" id="WP_058594681.1">
    <property type="nucleotide sequence ID" value="NZ_LDRK01000111.1"/>
</dbReference>
<comment type="similarity">
    <text evidence="19">Belongs to the GTP cyclohydrolase II family.</text>
</comment>
<gene>
    <name evidence="19" type="primary">ribA</name>
    <name evidence="20" type="synonym">ribB</name>
    <name evidence="22" type="ORF">NS354_11930</name>
</gene>
<keyword evidence="23" id="KW-1185">Reference proteome</keyword>
<keyword evidence="7 20" id="KW-0686">Riboflavin biosynthesis</keyword>
<dbReference type="GO" id="GO:0008686">
    <property type="term" value="F:3,4-dihydroxy-2-butanone-4-phosphate synthase activity"/>
    <property type="evidence" value="ECO:0007669"/>
    <property type="project" value="UniProtKB-UniRule"/>
</dbReference>
<comment type="pathway">
    <text evidence="3 19">Cofactor biosynthesis; riboflavin biosynthesis; 5-amino-6-(D-ribitylamino)uracil from GTP: step 1/4.</text>
</comment>
<comment type="subunit">
    <text evidence="6 20">Homodimer.</text>
</comment>
<comment type="function">
    <text evidence="16 19">Catalyzes the conversion of GTP to 2,5-diamino-6-ribosylamino-4(3H)-pyrimidinone 5'-phosphate (DARP), formate and pyrophosphate.</text>
</comment>
<dbReference type="GO" id="GO:0030145">
    <property type="term" value="F:manganese ion binding"/>
    <property type="evidence" value="ECO:0007669"/>
    <property type="project" value="UniProtKB-UniRule"/>
</dbReference>
<evidence type="ECO:0000256" key="11">
    <source>
        <dbReference type="ARBA" id="ARBA00022833"/>
    </source>
</evidence>
<keyword evidence="12 20" id="KW-0460">Magnesium</keyword>
<comment type="function">
    <text evidence="2 20">Catalyzes the conversion of D-ribulose 5-phosphate to formate and 3,4-dihydroxy-2-butanone 4-phosphate.</text>
</comment>
<feature type="binding site" evidence="20">
    <location>
        <position position="159"/>
    </location>
    <ligand>
        <name>Mg(2+)</name>
        <dbReference type="ChEBI" id="CHEBI:18420"/>
        <label>2</label>
    </ligand>
</feature>
<feature type="binding site" evidence="20">
    <location>
        <position position="48"/>
    </location>
    <ligand>
        <name>D-ribulose 5-phosphate</name>
        <dbReference type="ChEBI" id="CHEBI:58121"/>
    </ligand>
</feature>
<feature type="domain" description="GTP cyclohydrolase II" evidence="21">
    <location>
        <begin position="238"/>
        <end position="403"/>
    </location>
</feature>
<sequence>MSTIDSAADSPAAPRTPGIATIEEAIEAIRAGRPVIVADNEDRENEGDIIISAELASPEWIAWTVRWSSGLLCAPMTNAIADELDLPMMVSRNEDVRATAYTVTVDAAHGVTTGISASDRATTLRALANPDAQPTDVRRPGHVLPLRAVDGGVRARDGHTEAGVELMRLAGLRPVAAIAEIVADDGEMMRLPELIVLGARENVPVITIEQLIAYLDAHDPEGAPSGQQQRRGVSLRADTLLPTEHGAFRAMAYRDRRAGVDHLALVAPLPDGSLPAGEALVRVHSECITGEAFGSLKCECGPQLDAALDRVHEAGGVVVYLRGQEGRGIGLANKLRAYQLQEQGVDTLDANLQLGFPADARDYTAAAEILADLGITRVRLLTNNPEKVEQLEAHGITVTERVPLLVGVTEENLAYLAAKRDRMGHQLPDDVRGSR</sequence>
<evidence type="ECO:0000256" key="18">
    <source>
        <dbReference type="ARBA" id="ARBA00060730"/>
    </source>
</evidence>
<dbReference type="NCBIfam" id="TIGR00505">
    <property type="entry name" value="ribA"/>
    <property type="match status" value="1"/>
</dbReference>
<comment type="cofactor">
    <cofactor evidence="19">
        <name>Zn(2+)</name>
        <dbReference type="ChEBI" id="CHEBI:29105"/>
    </cofactor>
    <text evidence="19">Binds 1 zinc ion per subunit.</text>
</comment>
<evidence type="ECO:0000256" key="17">
    <source>
        <dbReference type="ARBA" id="ARBA00049295"/>
    </source>
</evidence>
<evidence type="ECO:0000256" key="20">
    <source>
        <dbReference type="HAMAP-Rule" id="MF_00180"/>
    </source>
</evidence>
<evidence type="ECO:0000256" key="8">
    <source>
        <dbReference type="ARBA" id="ARBA00022723"/>
    </source>
</evidence>
<dbReference type="Gene3D" id="3.90.870.10">
    <property type="entry name" value="DHBP synthase"/>
    <property type="match status" value="1"/>
</dbReference>
<feature type="binding site" evidence="19">
    <location>
        <begin position="325"/>
        <end position="327"/>
    </location>
    <ligand>
        <name>GTP</name>
        <dbReference type="ChEBI" id="CHEBI:37565"/>
    </ligand>
</feature>
<dbReference type="NCBIfam" id="TIGR00506">
    <property type="entry name" value="ribB"/>
    <property type="match status" value="1"/>
</dbReference>
<evidence type="ECO:0000256" key="12">
    <source>
        <dbReference type="ARBA" id="ARBA00022842"/>
    </source>
</evidence>
<evidence type="ECO:0000256" key="1">
    <source>
        <dbReference type="ARBA" id="ARBA00000141"/>
    </source>
</evidence>
<evidence type="ECO:0000256" key="9">
    <source>
        <dbReference type="ARBA" id="ARBA00022741"/>
    </source>
</evidence>
<comment type="catalytic activity">
    <reaction evidence="1 20">
        <text>D-ribulose 5-phosphate = (2S)-2-hydroxy-3-oxobutyl phosphate + formate + H(+)</text>
        <dbReference type="Rhea" id="RHEA:18457"/>
        <dbReference type="ChEBI" id="CHEBI:15378"/>
        <dbReference type="ChEBI" id="CHEBI:15740"/>
        <dbReference type="ChEBI" id="CHEBI:58121"/>
        <dbReference type="ChEBI" id="CHEBI:58830"/>
        <dbReference type="EC" id="4.1.99.12"/>
    </reaction>
</comment>
<comment type="caution">
    <text evidence="22">The sequence shown here is derived from an EMBL/GenBank/DDBJ whole genome shotgun (WGS) entry which is preliminary data.</text>
</comment>
<feature type="active site" description="Nucleophile" evidence="19">
    <location>
        <position position="361"/>
    </location>
</feature>
<dbReference type="EC" id="3.5.4.25" evidence="19"/>
<proteinExistence type="inferred from homology"/>
<feature type="binding site" evidence="19">
    <location>
        <position position="303"/>
    </location>
    <ligand>
        <name>GTP</name>
        <dbReference type="ChEBI" id="CHEBI:37565"/>
    </ligand>
</feature>
<dbReference type="GO" id="GO:0005829">
    <property type="term" value="C:cytosol"/>
    <property type="evidence" value="ECO:0007669"/>
    <property type="project" value="TreeGrafter"/>
</dbReference>
<dbReference type="SUPFAM" id="SSF55821">
    <property type="entry name" value="YrdC/RibB"/>
    <property type="match status" value="1"/>
</dbReference>
<dbReference type="OrthoDB" id="9793111at2"/>
<dbReference type="AlphaFoldDB" id="A0A147EBT1"/>
<comment type="similarity">
    <text evidence="18 20">Belongs to the DHBP synthase family.</text>
</comment>
<dbReference type="Pfam" id="PF00926">
    <property type="entry name" value="DHBP_synthase"/>
    <property type="match status" value="1"/>
</dbReference>
<dbReference type="PIRSF" id="PIRSF001259">
    <property type="entry name" value="RibA"/>
    <property type="match status" value="1"/>
</dbReference>
<feature type="binding site" evidence="20">
    <location>
        <begin position="43"/>
        <end position="44"/>
    </location>
    <ligand>
        <name>D-ribulose 5-phosphate</name>
        <dbReference type="ChEBI" id="CHEBI:58121"/>
    </ligand>
</feature>
<dbReference type="HAMAP" id="MF_00179">
    <property type="entry name" value="RibA"/>
    <property type="match status" value="1"/>
</dbReference>
<dbReference type="GO" id="GO:0000287">
    <property type="term" value="F:magnesium ion binding"/>
    <property type="evidence" value="ECO:0007669"/>
    <property type="project" value="UniProtKB-UniRule"/>
</dbReference>
<evidence type="ECO:0000256" key="16">
    <source>
        <dbReference type="ARBA" id="ARBA00043932"/>
    </source>
</evidence>
<dbReference type="GO" id="GO:0005525">
    <property type="term" value="F:GTP binding"/>
    <property type="evidence" value="ECO:0007669"/>
    <property type="project" value="UniProtKB-KW"/>
</dbReference>
<feature type="binding site" evidence="19">
    <location>
        <position position="300"/>
    </location>
    <ligand>
        <name>Zn(2+)</name>
        <dbReference type="ChEBI" id="CHEBI:29105"/>
        <note>catalytic</note>
    </ligand>
</feature>
<evidence type="ECO:0000256" key="13">
    <source>
        <dbReference type="ARBA" id="ARBA00023134"/>
    </source>
</evidence>
<dbReference type="InterPro" id="IPR036144">
    <property type="entry name" value="RibA-like_sf"/>
</dbReference>
<feature type="binding site" evidence="19">
    <location>
        <begin position="282"/>
        <end position="286"/>
    </location>
    <ligand>
        <name>GTP</name>
        <dbReference type="ChEBI" id="CHEBI:37565"/>
    </ligand>
</feature>
<comment type="catalytic activity">
    <reaction evidence="17 19">
        <text>GTP + 4 H2O = 2,5-diamino-6-hydroxy-4-(5-phosphoribosylamino)-pyrimidine + formate + 2 phosphate + 3 H(+)</text>
        <dbReference type="Rhea" id="RHEA:23704"/>
        <dbReference type="ChEBI" id="CHEBI:15377"/>
        <dbReference type="ChEBI" id="CHEBI:15378"/>
        <dbReference type="ChEBI" id="CHEBI:15740"/>
        <dbReference type="ChEBI" id="CHEBI:37565"/>
        <dbReference type="ChEBI" id="CHEBI:43474"/>
        <dbReference type="ChEBI" id="CHEBI:58614"/>
        <dbReference type="EC" id="3.5.4.25"/>
    </reaction>
</comment>
<dbReference type="PATRIC" id="fig|1079994.3.peg.293"/>
<keyword evidence="9 19" id="KW-0547">Nucleotide-binding</keyword>
<dbReference type="UniPathway" id="UPA00275">
    <property type="reaction ID" value="UER00399"/>
</dbReference>
<feature type="binding site" evidence="20">
    <location>
        <position position="44"/>
    </location>
    <ligand>
        <name>Mg(2+)</name>
        <dbReference type="ChEBI" id="CHEBI:18420"/>
        <label>1</label>
    </ligand>
</feature>
<dbReference type="SUPFAM" id="SSF142695">
    <property type="entry name" value="RibA-like"/>
    <property type="match status" value="1"/>
</dbReference>
<keyword evidence="8 20" id="KW-0479">Metal-binding</keyword>
<feature type="active site" description="Proton acceptor" evidence="19">
    <location>
        <position position="359"/>
    </location>
</feature>
<evidence type="ECO:0000256" key="3">
    <source>
        <dbReference type="ARBA" id="ARBA00004853"/>
    </source>
</evidence>
<comment type="cofactor">
    <cofactor evidence="20">
        <name>Mg(2+)</name>
        <dbReference type="ChEBI" id="CHEBI:18420"/>
    </cofactor>
    <cofactor evidence="20">
        <name>Mn(2+)</name>
        <dbReference type="ChEBI" id="CHEBI:29035"/>
    </cofactor>
    <text evidence="20">Binds 2 divalent metal cations per subunit. Magnesium or manganese.</text>
</comment>
<evidence type="ECO:0000256" key="4">
    <source>
        <dbReference type="ARBA" id="ARBA00004904"/>
    </source>
</evidence>
<dbReference type="GO" id="GO:0008270">
    <property type="term" value="F:zinc ion binding"/>
    <property type="evidence" value="ECO:0007669"/>
    <property type="project" value="UniProtKB-UniRule"/>
</dbReference>
<dbReference type="InterPro" id="IPR000422">
    <property type="entry name" value="DHBP_synthase_RibB"/>
</dbReference>
<keyword evidence="10 19" id="KW-0378">Hydrolase</keyword>
<dbReference type="Gene3D" id="3.40.50.10990">
    <property type="entry name" value="GTP cyclohydrolase II"/>
    <property type="match status" value="1"/>
</dbReference>
<evidence type="ECO:0000256" key="19">
    <source>
        <dbReference type="HAMAP-Rule" id="MF_00179"/>
    </source>
</evidence>
<dbReference type="GO" id="GO:0003935">
    <property type="term" value="F:GTP cyclohydrolase II activity"/>
    <property type="evidence" value="ECO:0007669"/>
    <property type="project" value="UniProtKB-UniRule"/>
</dbReference>
<keyword evidence="13 19" id="KW-0342">GTP-binding</keyword>
<dbReference type="FunFam" id="3.40.50.10990:FF:000001">
    <property type="entry name" value="Riboflavin biosynthesis protein RibBA"/>
    <property type="match status" value="1"/>
</dbReference>
<dbReference type="FunFam" id="3.90.870.10:FF:000002">
    <property type="entry name" value="3,4-dihydroxy-2-butanone 4-phosphate synthase"/>
    <property type="match status" value="1"/>
</dbReference>
<evidence type="ECO:0000313" key="23">
    <source>
        <dbReference type="Proteomes" id="UP000070810"/>
    </source>
</evidence>
<dbReference type="PANTHER" id="PTHR21327">
    <property type="entry name" value="GTP CYCLOHYDROLASE II-RELATED"/>
    <property type="match status" value="1"/>
</dbReference>
<dbReference type="Proteomes" id="UP000070810">
    <property type="component" value="Unassembled WGS sequence"/>
</dbReference>
<dbReference type="EC" id="4.1.99.12" evidence="20"/>
<keyword evidence="11 19" id="KW-0862">Zinc</keyword>
<feature type="binding site" evidence="19">
    <location>
        <position position="382"/>
    </location>
    <ligand>
        <name>GTP</name>
        <dbReference type="ChEBI" id="CHEBI:37565"/>
    </ligand>
</feature>
<feature type="site" description="Essential for catalytic activity" evidence="20">
    <location>
        <position position="180"/>
    </location>
</feature>
<accession>A0A147EBT1</accession>
<protein>
    <recommendedName>
        <fullName evidence="19 20">Multifunctional fusion protein</fullName>
    </recommendedName>
    <domain>
        <recommendedName>
            <fullName evidence="19">GTP cyclohydrolase-2</fullName>
            <ecNumber evidence="19">3.5.4.25</ecNumber>
        </recommendedName>
        <alternativeName>
            <fullName evidence="19">GTP cyclohydrolase II</fullName>
        </alternativeName>
    </domain>
    <domain>
        <recommendedName>
            <fullName evidence="20">3,4-dihydroxy-2-butanone 4-phosphate synthase</fullName>
            <shortName evidence="20">DHBP synthase</shortName>
            <ecNumber evidence="20">4.1.99.12</ecNumber>
        </recommendedName>
    </domain>
</protein>
<feature type="binding site" evidence="19">
    <location>
        <position position="387"/>
    </location>
    <ligand>
        <name>GTP</name>
        <dbReference type="ChEBI" id="CHEBI:37565"/>
    </ligand>
</feature>
<comment type="pathway">
    <text evidence="4 20">Cofactor biosynthesis; riboflavin biosynthesis; 2-hydroxy-3-oxobutyl phosphate from D-ribulose 5-phosphate: step 1/1.</text>
</comment>
<dbReference type="EMBL" id="LDRK01000111">
    <property type="protein sequence ID" value="KTR81863.1"/>
    <property type="molecule type" value="Genomic_DNA"/>
</dbReference>
<feature type="binding site" evidence="19">
    <location>
        <position position="298"/>
    </location>
    <ligand>
        <name>Zn(2+)</name>
        <dbReference type="ChEBI" id="CHEBI:29105"/>
        <note>catalytic</note>
    </ligand>
</feature>
<evidence type="ECO:0000259" key="21">
    <source>
        <dbReference type="Pfam" id="PF00925"/>
    </source>
</evidence>
<evidence type="ECO:0000256" key="14">
    <source>
        <dbReference type="ARBA" id="ARBA00023211"/>
    </source>
</evidence>
<dbReference type="InterPro" id="IPR000926">
    <property type="entry name" value="RibA"/>
</dbReference>
<evidence type="ECO:0000256" key="6">
    <source>
        <dbReference type="ARBA" id="ARBA00011738"/>
    </source>
</evidence>
<dbReference type="CDD" id="cd00641">
    <property type="entry name" value="GTP_cyclohydro2"/>
    <property type="match status" value="1"/>
</dbReference>
<feature type="binding site" evidence="19">
    <location>
        <position position="347"/>
    </location>
    <ligand>
        <name>GTP</name>
        <dbReference type="ChEBI" id="CHEBI:37565"/>
    </ligand>
</feature>
<evidence type="ECO:0000256" key="7">
    <source>
        <dbReference type="ARBA" id="ARBA00022619"/>
    </source>
</evidence>
<feature type="site" description="Essential for catalytic activity" evidence="20">
    <location>
        <position position="142"/>
    </location>
</feature>
<reference evidence="22 23" key="1">
    <citation type="journal article" date="2016" name="Front. Microbiol.">
        <title>Genomic Resource of Rice Seed Associated Bacteria.</title>
        <authorList>
            <person name="Midha S."/>
            <person name="Bansal K."/>
            <person name="Sharma S."/>
            <person name="Kumar N."/>
            <person name="Patil P.P."/>
            <person name="Chaudhry V."/>
            <person name="Patil P.B."/>
        </authorList>
    </citation>
    <scope>NUCLEOTIDE SEQUENCE [LARGE SCALE GENOMIC DNA]</scope>
    <source>
        <strain evidence="22 23">NS354</strain>
    </source>
</reference>
<evidence type="ECO:0000256" key="2">
    <source>
        <dbReference type="ARBA" id="ARBA00002284"/>
    </source>
</evidence>
<dbReference type="InterPro" id="IPR032677">
    <property type="entry name" value="GTP_cyclohydro_II"/>
</dbReference>
<dbReference type="NCBIfam" id="NF001591">
    <property type="entry name" value="PRK00393.1"/>
    <property type="match status" value="1"/>
</dbReference>
<feature type="binding site" evidence="20">
    <location>
        <begin position="156"/>
        <end position="160"/>
    </location>
    <ligand>
        <name>D-ribulose 5-phosphate</name>
        <dbReference type="ChEBI" id="CHEBI:58121"/>
    </ligand>
</feature>
<keyword evidence="14 20" id="KW-0464">Manganese</keyword>
<evidence type="ECO:0000256" key="10">
    <source>
        <dbReference type="ARBA" id="ARBA00022801"/>
    </source>
</evidence>
<dbReference type="HAMAP" id="MF_00180">
    <property type="entry name" value="RibB"/>
    <property type="match status" value="1"/>
</dbReference>
<dbReference type="PANTHER" id="PTHR21327:SF18">
    <property type="entry name" value="3,4-DIHYDROXY-2-BUTANONE 4-PHOSPHATE SYNTHASE"/>
    <property type="match status" value="1"/>
</dbReference>
<organism evidence="22 23">
    <name type="scientific">Leucobacter chromiiresistens</name>
    <dbReference type="NCBI Taxonomy" id="1079994"/>
    <lineage>
        <taxon>Bacteria</taxon>
        <taxon>Bacillati</taxon>
        <taxon>Actinomycetota</taxon>
        <taxon>Actinomycetes</taxon>
        <taxon>Micrococcales</taxon>
        <taxon>Microbacteriaceae</taxon>
        <taxon>Leucobacter</taxon>
    </lineage>
</organism>
<evidence type="ECO:0000313" key="22">
    <source>
        <dbReference type="EMBL" id="KTR81863.1"/>
    </source>
</evidence>
<evidence type="ECO:0000256" key="5">
    <source>
        <dbReference type="ARBA" id="ARBA00005520"/>
    </source>
</evidence>
<comment type="similarity">
    <text evidence="5">In the N-terminal section; belongs to the DHBP synthase family.</text>
</comment>
<dbReference type="InterPro" id="IPR017945">
    <property type="entry name" value="DHBP_synth_RibB-like_a/b_dom"/>
</dbReference>
<feature type="binding site" evidence="19">
    <location>
        <position position="287"/>
    </location>
    <ligand>
        <name>Zn(2+)</name>
        <dbReference type="ChEBI" id="CHEBI:29105"/>
        <note>catalytic</note>
    </ligand>
</feature>
<name>A0A147EBT1_9MICO</name>
<keyword evidence="15 20" id="KW-0456">Lyase</keyword>
<dbReference type="GO" id="GO:0009231">
    <property type="term" value="P:riboflavin biosynthetic process"/>
    <property type="evidence" value="ECO:0007669"/>
    <property type="project" value="UniProtKB-UniRule"/>
</dbReference>
<evidence type="ECO:0000256" key="15">
    <source>
        <dbReference type="ARBA" id="ARBA00023239"/>
    </source>
</evidence>